<keyword evidence="4" id="KW-1185">Reference proteome</keyword>
<evidence type="ECO:0000256" key="1">
    <source>
        <dbReference type="SAM" id="MobiDB-lite"/>
    </source>
</evidence>
<feature type="region of interest" description="Disordered" evidence="1">
    <location>
        <begin position="273"/>
        <end position="300"/>
    </location>
</feature>
<comment type="caution">
    <text evidence="3">The sequence shown here is derived from an EMBL/GenBank/DDBJ whole genome shotgun (WGS) entry which is preliminary data.</text>
</comment>
<dbReference type="AlphaFoldDB" id="A0AA39L824"/>
<keyword evidence="2" id="KW-0472">Membrane</keyword>
<evidence type="ECO:0000313" key="4">
    <source>
        <dbReference type="Proteomes" id="UP001175261"/>
    </source>
</evidence>
<dbReference type="PANTHER" id="PTHR40623:SF2">
    <property type="entry name" value="INTEGRAL MEMBRANE PROTEIN"/>
    <property type="match status" value="1"/>
</dbReference>
<keyword evidence="2" id="KW-0812">Transmembrane</keyword>
<feature type="transmembrane region" description="Helical" evidence="2">
    <location>
        <begin position="15"/>
        <end position="35"/>
    </location>
</feature>
<organism evidence="3 4">
    <name type="scientific">Sarocladium strictum</name>
    <name type="common">Black bundle disease fungus</name>
    <name type="synonym">Acremonium strictum</name>
    <dbReference type="NCBI Taxonomy" id="5046"/>
    <lineage>
        <taxon>Eukaryota</taxon>
        <taxon>Fungi</taxon>
        <taxon>Dikarya</taxon>
        <taxon>Ascomycota</taxon>
        <taxon>Pezizomycotina</taxon>
        <taxon>Sordariomycetes</taxon>
        <taxon>Hypocreomycetidae</taxon>
        <taxon>Hypocreales</taxon>
        <taxon>Sarocladiaceae</taxon>
        <taxon>Sarocladium</taxon>
    </lineage>
</organism>
<dbReference type="Proteomes" id="UP001175261">
    <property type="component" value="Unassembled WGS sequence"/>
</dbReference>
<sequence>MMVFFVDWELWQEMTFVLACCIVAVFVVGLLRLWLTTRTVRRLEIIDEEKRARASEMRHCGIDIWRADDIPFGVRALQTGVEVDGIWISHPYQSESSQAPSSATLMGGDIEERKERSKASHSENLPTDLKLRHTPEHLTFDSPLHAEQSSLKLASSVRLARNNAEVTSHTCGGPNTNRSGIHGDVWLYVPSGWHNQGPSTGETPCAGHMPDRSISAGLSSTEVVEVNPSTVISGTVCPNTATKKTHVKLEAPLHARKVRPVPETSTTNLSSELAEARLPHFQPGPAQLRKKIAPKPDDFR</sequence>
<gene>
    <name evidence="3" type="ORF">NLU13_3804</name>
</gene>
<dbReference type="EMBL" id="JAPDFR010000003">
    <property type="protein sequence ID" value="KAK0387558.1"/>
    <property type="molecule type" value="Genomic_DNA"/>
</dbReference>
<accession>A0AA39L824</accession>
<dbReference type="PANTHER" id="PTHR40623">
    <property type="entry name" value="INTEGRAL MEMBRANE PROTEIN"/>
    <property type="match status" value="1"/>
</dbReference>
<name>A0AA39L824_SARSR</name>
<evidence type="ECO:0008006" key="5">
    <source>
        <dbReference type="Google" id="ProtNLM"/>
    </source>
</evidence>
<reference evidence="3" key="1">
    <citation type="submission" date="2022-10" db="EMBL/GenBank/DDBJ databases">
        <title>Determination and structural analysis of whole genome sequence of Sarocladium strictum F4-1.</title>
        <authorList>
            <person name="Hu L."/>
            <person name="Jiang Y."/>
        </authorList>
    </citation>
    <scope>NUCLEOTIDE SEQUENCE</scope>
    <source>
        <strain evidence="3">F4-1</strain>
    </source>
</reference>
<evidence type="ECO:0000313" key="3">
    <source>
        <dbReference type="EMBL" id="KAK0387558.1"/>
    </source>
</evidence>
<evidence type="ECO:0000256" key="2">
    <source>
        <dbReference type="SAM" id="Phobius"/>
    </source>
</evidence>
<proteinExistence type="predicted"/>
<keyword evidence="2" id="KW-1133">Transmembrane helix</keyword>
<protein>
    <recommendedName>
        <fullName evidence="5">Transmembrane protein</fullName>
    </recommendedName>
</protein>